<organism evidence="6 7">
    <name type="scientific">Streptomyces tirandamycinicus</name>
    <dbReference type="NCBI Taxonomy" id="2174846"/>
    <lineage>
        <taxon>Bacteria</taxon>
        <taxon>Bacillati</taxon>
        <taxon>Actinomycetota</taxon>
        <taxon>Actinomycetes</taxon>
        <taxon>Kitasatosporales</taxon>
        <taxon>Streptomycetaceae</taxon>
        <taxon>Streptomyces</taxon>
    </lineage>
</organism>
<name>A0A2S1T371_9ACTN</name>
<dbReference type="InterPro" id="IPR014031">
    <property type="entry name" value="Ketoacyl_synth_C"/>
</dbReference>
<dbReference type="InterPro" id="IPR000794">
    <property type="entry name" value="Beta-ketoacyl_synthase"/>
</dbReference>
<dbReference type="PANTHER" id="PTHR11712">
    <property type="entry name" value="POLYKETIDE SYNTHASE-RELATED"/>
    <property type="match status" value="1"/>
</dbReference>
<dbReference type="PROSITE" id="PS00606">
    <property type="entry name" value="KS3_1"/>
    <property type="match status" value="1"/>
</dbReference>
<dbReference type="SUPFAM" id="SSF53901">
    <property type="entry name" value="Thiolase-like"/>
    <property type="match status" value="2"/>
</dbReference>
<dbReference type="Gene3D" id="3.40.47.10">
    <property type="match status" value="1"/>
</dbReference>
<dbReference type="AlphaFoldDB" id="A0A2S1T371"/>
<accession>A0A2S1T371</accession>
<keyword evidence="3" id="KW-0012">Acyltransferase</keyword>
<dbReference type="GO" id="GO:0006633">
    <property type="term" value="P:fatty acid biosynthetic process"/>
    <property type="evidence" value="ECO:0007669"/>
    <property type="project" value="InterPro"/>
</dbReference>
<evidence type="ECO:0000256" key="1">
    <source>
        <dbReference type="ARBA" id="ARBA00008467"/>
    </source>
</evidence>
<evidence type="ECO:0000259" key="5">
    <source>
        <dbReference type="PROSITE" id="PS52004"/>
    </source>
</evidence>
<dbReference type="PROSITE" id="PS52004">
    <property type="entry name" value="KS3_2"/>
    <property type="match status" value="1"/>
</dbReference>
<dbReference type="KEGG" id="stir:DDW44_08875"/>
<protein>
    <submittedName>
        <fullName evidence="6">Ketoacyl synthase</fullName>
    </submittedName>
</protein>
<dbReference type="InterPro" id="IPR020841">
    <property type="entry name" value="PKS_Beta-ketoAc_synthase_dom"/>
</dbReference>
<comment type="similarity">
    <text evidence="1 4">Belongs to the thiolase-like superfamily. Beta-ketoacyl-ACP synthases family.</text>
</comment>
<evidence type="ECO:0000256" key="4">
    <source>
        <dbReference type="RuleBase" id="RU003694"/>
    </source>
</evidence>
<dbReference type="GO" id="GO:0004315">
    <property type="term" value="F:3-oxoacyl-[acyl-carrier-protein] synthase activity"/>
    <property type="evidence" value="ECO:0007669"/>
    <property type="project" value="InterPro"/>
</dbReference>
<dbReference type="SMART" id="SM00825">
    <property type="entry name" value="PKS_KS"/>
    <property type="match status" value="1"/>
</dbReference>
<dbReference type="OrthoDB" id="4298780at2"/>
<reference evidence="6 7" key="1">
    <citation type="submission" date="2018-05" db="EMBL/GenBank/DDBJ databases">
        <title>Complete genome sequence of sponge-derived Streptomyces sp. HNM0039.</title>
        <authorList>
            <person name="Huang X."/>
            <person name="Zhou S."/>
        </authorList>
    </citation>
    <scope>NUCLEOTIDE SEQUENCE [LARGE SCALE GENOMIC DNA]</scope>
    <source>
        <strain evidence="6 7">HNM0039</strain>
    </source>
</reference>
<dbReference type="Pfam" id="PF02801">
    <property type="entry name" value="Ketoacyl-synt_C"/>
    <property type="match status" value="1"/>
</dbReference>
<dbReference type="PANTHER" id="PTHR11712:SF336">
    <property type="entry name" value="3-OXOACYL-[ACYL-CARRIER-PROTEIN] SYNTHASE, MITOCHONDRIAL"/>
    <property type="match status" value="1"/>
</dbReference>
<sequence length="427" mass="44570">MGFCLPGDGPPVLTADDVWDVAAHGRTCLLHDGVHHGPVHLPETALQERFPTLPGVFSRHFTSAHRFGLVSLAEACLDAELDLEAGDLAEAAVLAGRGGVDAQVASYQAVMRADPAVIGPLGAMDLFIGTELAVTPSDVALVQSAVTRSTGPCYTVSCGCASSAVQLGHARGMIAAGVVDLAVVTGVDVFDVELVRNAQVLLRIAQQADASRRAAGKPALLPSFDRLMRPYDRRADCVNYGEGSATLVLESREHAERRGAHAYGRVLSQATTRDGLANPLTSDESGSGLVAAVRACLGDRWSIGQIPYIHGGSDGDALVTAFEANAVRELYGPAVSDLLMTSQEGCFGHNGAPAGCLGAALTLLMMERGEVCPTANCEEPAEGLPFDPVPGTRTRPLAFDYALNFTYQIGGVKSAMLLGRADTSSPH</sequence>
<evidence type="ECO:0000256" key="3">
    <source>
        <dbReference type="ARBA" id="ARBA00023315"/>
    </source>
</evidence>
<dbReference type="EMBL" id="CP029188">
    <property type="protein sequence ID" value="AWI32967.1"/>
    <property type="molecule type" value="Genomic_DNA"/>
</dbReference>
<dbReference type="InterPro" id="IPR014030">
    <property type="entry name" value="Ketoacyl_synth_N"/>
</dbReference>
<feature type="domain" description="Ketosynthase family 3 (KS3)" evidence="5">
    <location>
        <begin position="1"/>
        <end position="420"/>
    </location>
</feature>
<gene>
    <name evidence="6" type="ORF">DDW44_08875</name>
</gene>
<proteinExistence type="inferred from homology"/>
<dbReference type="InterPro" id="IPR018201">
    <property type="entry name" value="Ketoacyl_synth_AS"/>
</dbReference>
<evidence type="ECO:0000313" key="7">
    <source>
        <dbReference type="Proteomes" id="UP000244900"/>
    </source>
</evidence>
<dbReference type="Pfam" id="PF00109">
    <property type="entry name" value="ketoacyl-synt"/>
    <property type="match status" value="1"/>
</dbReference>
<dbReference type="InterPro" id="IPR016039">
    <property type="entry name" value="Thiolase-like"/>
</dbReference>
<evidence type="ECO:0000313" key="6">
    <source>
        <dbReference type="EMBL" id="AWI32967.1"/>
    </source>
</evidence>
<evidence type="ECO:0000256" key="2">
    <source>
        <dbReference type="ARBA" id="ARBA00022679"/>
    </source>
</evidence>
<dbReference type="Proteomes" id="UP000244900">
    <property type="component" value="Chromosome"/>
</dbReference>
<keyword evidence="7" id="KW-1185">Reference proteome</keyword>
<keyword evidence="2 4" id="KW-0808">Transferase</keyword>